<keyword evidence="2" id="KW-1185">Reference proteome</keyword>
<protein>
    <submittedName>
        <fullName evidence="1">Uncharacterized protein</fullName>
    </submittedName>
</protein>
<evidence type="ECO:0000313" key="1">
    <source>
        <dbReference type="EMBL" id="SFH87608.1"/>
    </source>
</evidence>
<gene>
    <name evidence="1" type="ORF">SAMN05192543_101397</name>
</gene>
<evidence type="ECO:0000313" key="2">
    <source>
        <dbReference type="Proteomes" id="UP000199548"/>
    </source>
</evidence>
<name>A0A1I3DM36_9BURK</name>
<sequence length="36" mass="4210">MKRRLLSMIGLTMCFGREHTQPVEMKVTYTEHGSLQ</sequence>
<accession>A0A1I3DM36</accession>
<dbReference type="EMBL" id="FOQU01000001">
    <property type="protein sequence ID" value="SFH87608.1"/>
    <property type="molecule type" value="Genomic_DNA"/>
</dbReference>
<reference evidence="1 2" key="1">
    <citation type="submission" date="2016-10" db="EMBL/GenBank/DDBJ databases">
        <authorList>
            <person name="de Groot N.N."/>
        </authorList>
    </citation>
    <scope>NUCLEOTIDE SEQUENCE [LARGE SCALE GENOMIC DNA]</scope>
    <source>
        <strain evidence="1 2">LMG 23650</strain>
    </source>
</reference>
<dbReference type="Proteomes" id="UP000199548">
    <property type="component" value="Unassembled WGS sequence"/>
</dbReference>
<organism evidence="1 2">
    <name type="scientific">Paraburkholderia megapolitana</name>
    <dbReference type="NCBI Taxonomy" id="420953"/>
    <lineage>
        <taxon>Bacteria</taxon>
        <taxon>Pseudomonadati</taxon>
        <taxon>Pseudomonadota</taxon>
        <taxon>Betaproteobacteria</taxon>
        <taxon>Burkholderiales</taxon>
        <taxon>Burkholderiaceae</taxon>
        <taxon>Paraburkholderia</taxon>
    </lineage>
</organism>
<proteinExistence type="predicted"/>
<dbReference type="AlphaFoldDB" id="A0A1I3DM36"/>